<dbReference type="SUPFAM" id="SSF48576">
    <property type="entry name" value="Terpenoid synthases"/>
    <property type="match status" value="1"/>
</dbReference>
<evidence type="ECO:0000259" key="1">
    <source>
        <dbReference type="Pfam" id="PF03936"/>
    </source>
</evidence>
<comment type="caution">
    <text evidence="2">The sequence shown here is derived from an EMBL/GenBank/DDBJ whole genome shotgun (WGS) entry which is preliminary data.</text>
</comment>
<dbReference type="GO" id="GO:0000287">
    <property type="term" value="F:magnesium ion binding"/>
    <property type="evidence" value="ECO:0007669"/>
    <property type="project" value="InterPro"/>
</dbReference>
<dbReference type="AlphaFoldDB" id="A0A540MZD2"/>
<sequence>MADFLPKNEDLLYNISLIVRLTNDLGTSAAEQERGDSPSSILCYLREVKMLGRTLRA</sequence>
<keyword evidence="3" id="KW-1185">Reference proteome</keyword>
<accession>A0A540MZD2</accession>
<feature type="domain" description="Terpene synthase metal-binding" evidence="1">
    <location>
        <begin position="4"/>
        <end position="49"/>
    </location>
</feature>
<evidence type="ECO:0000313" key="2">
    <source>
        <dbReference type="EMBL" id="TQE04157.1"/>
    </source>
</evidence>
<dbReference type="Pfam" id="PF03936">
    <property type="entry name" value="Terpene_synth_C"/>
    <property type="match status" value="1"/>
</dbReference>
<dbReference type="Gene3D" id="1.10.600.10">
    <property type="entry name" value="Farnesyl Diphosphate Synthase"/>
    <property type="match status" value="1"/>
</dbReference>
<name>A0A540MZD2_MALBA</name>
<dbReference type="InterPro" id="IPR005630">
    <property type="entry name" value="Terpene_synthase_metal-bd"/>
</dbReference>
<reference evidence="2 3" key="1">
    <citation type="journal article" date="2019" name="G3 (Bethesda)">
        <title>Sequencing of a Wild Apple (Malus baccata) Genome Unravels the Differences Between Cultivated and Wild Apple Species Regarding Disease Resistance and Cold Tolerance.</title>
        <authorList>
            <person name="Chen X."/>
        </authorList>
    </citation>
    <scope>NUCLEOTIDE SEQUENCE [LARGE SCALE GENOMIC DNA]</scope>
    <source>
        <strain evidence="3">cv. Shandingzi</strain>
        <tissue evidence="2">Leaves</tissue>
    </source>
</reference>
<gene>
    <name evidence="2" type="ORF">C1H46_010269</name>
</gene>
<dbReference type="GO" id="GO:0010333">
    <property type="term" value="F:terpene synthase activity"/>
    <property type="evidence" value="ECO:0007669"/>
    <property type="project" value="InterPro"/>
</dbReference>
<organism evidence="2 3">
    <name type="scientific">Malus baccata</name>
    <name type="common">Siberian crab apple</name>
    <name type="synonym">Pyrus baccata</name>
    <dbReference type="NCBI Taxonomy" id="106549"/>
    <lineage>
        <taxon>Eukaryota</taxon>
        <taxon>Viridiplantae</taxon>
        <taxon>Streptophyta</taxon>
        <taxon>Embryophyta</taxon>
        <taxon>Tracheophyta</taxon>
        <taxon>Spermatophyta</taxon>
        <taxon>Magnoliopsida</taxon>
        <taxon>eudicotyledons</taxon>
        <taxon>Gunneridae</taxon>
        <taxon>Pentapetalae</taxon>
        <taxon>rosids</taxon>
        <taxon>fabids</taxon>
        <taxon>Rosales</taxon>
        <taxon>Rosaceae</taxon>
        <taxon>Amygdaloideae</taxon>
        <taxon>Maleae</taxon>
        <taxon>Malus</taxon>
    </lineage>
</organism>
<dbReference type="EMBL" id="VIEB01000145">
    <property type="protein sequence ID" value="TQE04157.1"/>
    <property type="molecule type" value="Genomic_DNA"/>
</dbReference>
<proteinExistence type="predicted"/>
<dbReference type="STRING" id="106549.A0A540MZD2"/>
<protein>
    <recommendedName>
        <fullName evidence="1">Terpene synthase metal-binding domain-containing protein</fullName>
    </recommendedName>
</protein>
<evidence type="ECO:0000313" key="3">
    <source>
        <dbReference type="Proteomes" id="UP000315295"/>
    </source>
</evidence>
<dbReference type="InterPro" id="IPR008949">
    <property type="entry name" value="Isoprenoid_synthase_dom_sf"/>
</dbReference>
<dbReference type="Proteomes" id="UP000315295">
    <property type="component" value="Unassembled WGS sequence"/>
</dbReference>